<dbReference type="GO" id="GO:0003700">
    <property type="term" value="F:DNA-binding transcription factor activity"/>
    <property type="evidence" value="ECO:0007669"/>
    <property type="project" value="InterPro"/>
</dbReference>
<keyword evidence="3" id="KW-0238">DNA-binding</keyword>
<evidence type="ECO:0000256" key="2">
    <source>
        <dbReference type="ARBA" id="ARBA00023015"/>
    </source>
</evidence>
<dbReference type="RefSeq" id="WP_105861157.1">
    <property type="nucleotide sequence ID" value="NZ_PUEJ01000002.1"/>
</dbReference>
<dbReference type="Gene3D" id="3.40.190.290">
    <property type="match status" value="1"/>
</dbReference>
<dbReference type="SUPFAM" id="SSF53850">
    <property type="entry name" value="Periplasmic binding protein-like II"/>
    <property type="match status" value="1"/>
</dbReference>
<evidence type="ECO:0000256" key="4">
    <source>
        <dbReference type="ARBA" id="ARBA00023163"/>
    </source>
</evidence>
<comment type="caution">
    <text evidence="6">The sequence shown here is derived from an EMBL/GenBank/DDBJ whole genome shotgun (WGS) entry which is preliminary data.</text>
</comment>
<dbReference type="PANTHER" id="PTHR30537:SF5">
    <property type="entry name" value="HTH-TYPE TRANSCRIPTIONAL ACTIVATOR TTDR-RELATED"/>
    <property type="match status" value="1"/>
</dbReference>
<gene>
    <name evidence="6" type="ORF">C5L14_06225</name>
</gene>
<dbReference type="FunFam" id="1.10.10.10:FF:000001">
    <property type="entry name" value="LysR family transcriptional regulator"/>
    <property type="match status" value="1"/>
</dbReference>
<evidence type="ECO:0000259" key="5">
    <source>
        <dbReference type="PROSITE" id="PS50931"/>
    </source>
</evidence>
<dbReference type="PROSITE" id="PS50931">
    <property type="entry name" value="HTH_LYSR"/>
    <property type="match status" value="1"/>
</dbReference>
<reference evidence="6 7" key="1">
    <citation type="submission" date="2018-02" db="EMBL/GenBank/DDBJ databases">
        <title>Whole genome sequencing of endophytic bacterium.</title>
        <authorList>
            <person name="Eedara R."/>
            <person name="Podile A.R."/>
        </authorList>
    </citation>
    <scope>NUCLEOTIDE SEQUENCE [LARGE SCALE GENOMIC DNA]</scope>
    <source>
        <strain evidence="6 7">RP1T</strain>
    </source>
</reference>
<feature type="domain" description="HTH lysR-type" evidence="5">
    <location>
        <begin position="1"/>
        <end position="59"/>
    </location>
</feature>
<dbReference type="InterPro" id="IPR058163">
    <property type="entry name" value="LysR-type_TF_proteobact-type"/>
</dbReference>
<dbReference type="SUPFAM" id="SSF46785">
    <property type="entry name" value="Winged helix' DNA-binding domain"/>
    <property type="match status" value="1"/>
</dbReference>
<sequence length="307" mass="33689">MDRWQAMRVFVKVAESGGFAEAARRLFMSPPAVTRAVAFLEDAIGARLLVRTTRSLKLTETGERYLHDCQRILADLADAEAAAAGSYTTPTGTLIVTAPVMFGQLHILPVVMDYLGEHPMVSAQTLFLDRITNLVEEGMDVAIRISHLPDSELTAIRVGSMRRVICASPAYLAEHGEPRSPADLAGHSVIARIGAWPRLEWRFGRDQKIHVGIQPRLMCNLNESGISAAISGWGLVRVFAYQVDSALREGTLRAVLTEFEEEPMPIHIVHAGGRAPSAKVRSFVDFAVERLRANPIFGDLARARPLS</sequence>
<evidence type="ECO:0000256" key="3">
    <source>
        <dbReference type="ARBA" id="ARBA00023125"/>
    </source>
</evidence>
<dbReference type="EMBL" id="PUEJ01000002">
    <property type="protein sequence ID" value="PRH88811.1"/>
    <property type="molecule type" value="Genomic_DNA"/>
</dbReference>
<name>A0A2S9QHH8_9HYPH</name>
<keyword evidence="7" id="KW-1185">Reference proteome</keyword>
<dbReference type="PANTHER" id="PTHR30537">
    <property type="entry name" value="HTH-TYPE TRANSCRIPTIONAL REGULATOR"/>
    <property type="match status" value="1"/>
</dbReference>
<dbReference type="GO" id="GO:0006351">
    <property type="term" value="P:DNA-templated transcription"/>
    <property type="evidence" value="ECO:0007669"/>
    <property type="project" value="TreeGrafter"/>
</dbReference>
<dbReference type="Gene3D" id="1.10.10.10">
    <property type="entry name" value="Winged helix-like DNA-binding domain superfamily/Winged helix DNA-binding domain"/>
    <property type="match status" value="1"/>
</dbReference>
<dbReference type="InterPro" id="IPR036390">
    <property type="entry name" value="WH_DNA-bd_sf"/>
</dbReference>
<dbReference type="Pfam" id="PF00126">
    <property type="entry name" value="HTH_1"/>
    <property type="match status" value="1"/>
</dbReference>
<evidence type="ECO:0000313" key="6">
    <source>
        <dbReference type="EMBL" id="PRH88811.1"/>
    </source>
</evidence>
<dbReference type="CDD" id="cd08471">
    <property type="entry name" value="PBP2_CrgA_like_2"/>
    <property type="match status" value="1"/>
</dbReference>
<dbReference type="InterPro" id="IPR036388">
    <property type="entry name" value="WH-like_DNA-bd_sf"/>
</dbReference>
<dbReference type="Proteomes" id="UP000237682">
    <property type="component" value="Unassembled WGS sequence"/>
</dbReference>
<dbReference type="AlphaFoldDB" id="A0A2S9QHH8"/>
<dbReference type="InterPro" id="IPR005119">
    <property type="entry name" value="LysR_subst-bd"/>
</dbReference>
<proteinExistence type="inferred from homology"/>
<comment type="similarity">
    <text evidence="1">Belongs to the LysR transcriptional regulatory family.</text>
</comment>
<evidence type="ECO:0000256" key="1">
    <source>
        <dbReference type="ARBA" id="ARBA00009437"/>
    </source>
</evidence>
<dbReference type="InterPro" id="IPR000847">
    <property type="entry name" value="LysR_HTH_N"/>
</dbReference>
<dbReference type="Pfam" id="PF03466">
    <property type="entry name" value="LysR_substrate"/>
    <property type="match status" value="1"/>
</dbReference>
<keyword evidence="2" id="KW-0805">Transcription regulation</keyword>
<keyword evidence="4" id="KW-0804">Transcription</keyword>
<accession>A0A2S9QHH8</accession>
<evidence type="ECO:0000313" key="7">
    <source>
        <dbReference type="Proteomes" id="UP000237682"/>
    </source>
</evidence>
<dbReference type="OrthoDB" id="9786526at2"/>
<organism evidence="6 7">
    <name type="scientific">Labrys okinawensis</name>
    <dbReference type="NCBI Taxonomy" id="346911"/>
    <lineage>
        <taxon>Bacteria</taxon>
        <taxon>Pseudomonadati</taxon>
        <taxon>Pseudomonadota</taxon>
        <taxon>Alphaproteobacteria</taxon>
        <taxon>Hyphomicrobiales</taxon>
        <taxon>Xanthobacteraceae</taxon>
        <taxon>Labrys</taxon>
    </lineage>
</organism>
<dbReference type="GO" id="GO:0043565">
    <property type="term" value="F:sequence-specific DNA binding"/>
    <property type="evidence" value="ECO:0007669"/>
    <property type="project" value="TreeGrafter"/>
</dbReference>
<protein>
    <submittedName>
        <fullName evidence="6">LysR family transcriptional regulator</fullName>
    </submittedName>
</protein>